<keyword evidence="2" id="KW-0732">Signal</keyword>
<evidence type="ECO:0000256" key="1">
    <source>
        <dbReference type="SAM" id="MobiDB-lite"/>
    </source>
</evidence>
<dbReference type="EMBL" id="FOCI01000013">
    <property type="protein sequence ID" value="SEN30840.1"/>
    <property type="molecule type" value="Genomic_DNA"/>
</dbReference>
<gene>
    <name evidence="3" type="ORF">SAMN04488003_1139</name>
</gene>
<organism evidence="3 4">
    <name type="scientific">Loktanella fryxellensis</name>
    <dbReference type="NCBI Taxonomy" id="245187"/>
    <lineage>
        <taxon>Bacteria</taxon>
        <taxon>Pseudomonadati</taxon>
        <taxon>Pseudomonadota</taxon>
        <taxon>Alphaproteobacteria</taxon>
        <taxon>Rhodobacterales</taxon>
        <taxon>Roseobacteraceae</taxon>
        <taxon>Loktanella</taxon>
    </lineage>
</organism>
<evidence type="ECO:0000313" key="4">
    <source>
        <dbReference type="Proteomes" id="UP000199585"/>
    </source>
</evidence>
<feature type="signal peptide" evidence="2">
    <location>
        <begin position="1"/>
        <end position="19"/>
    </location>
</feature>
<evidence type="ECO:0008006" key="5">
    <source>
        <dbReference type="Google" id="ProtNLM"/>
    </source>
</evidence>
<dbReference type="OrthoDB" id="7308154at2"/>
<sequence>MKHLILASLIALTAAPVMAQLSDPPQEVDPSLPDAAPGDEPGIGRNLMEEGARLLLRGLLSEAEPALRELENFAGDVAPAMRLLGQEMGPALAQIMAQIDDIGNYDAPVLLPNGDILMRRSPDAPRFVPQPRDAAPAPEFDL</sequence>
<protein>
    <recommendedName>
        <fullName evidence="5">AAA+ family ATPase</fullName>
    </recommendedName>
</protein>
<evidence type="ECO:0000313" key="3">
    <source>
        <dbReference type="EMBL" id="SEN30840.1"/>
    </source>
</evidence>
<keyword evidence="4" id="KW-1185">Reference proteome</keyword>
<dbReference type="STRING" id="245187.SAMN04488003_1139"/>
<dbReference type="AlphaFoldDB" id="A0A1H8FGV2"/>
<feature type="region of interest" description="Disordered" evidence="1">
    <location>
        <begin position="121"/>
        <end position="142"/>
    </location>
</feature>
<dbReference type="Proteomes" id="UP000199585">
    <property type="component" value="Unassembled WGS sequence"/>
</dbReference>
<reference evidence="3 4" key="1">
    <citation type="submission" date="2016-10" db="EMBL/GenBank/DDBJ databases">
        <authorList>
            <person name="de Groot N.N."/>
        </authorList>
    </citation>
    <scope>NUCLEOTIDE SEQUENCE [LARGE SCALE GENOMIC DNA]</scope>
    <source>
        <strain evidence="3 4">DSM 16213</strain>
    </source>
</reference>
<evidence type="ECO:0000256" key="2">
    <source>
        <dbReference type="SAM" id="SignalP"/>
    </source>
</evidence>
<proteinExistence type="predicted"/>
<accession>A0A1H8FGV2</accession>
<name>A0A1H8FGV2_9RHOB</name>
<dbReference type="RefSeq" id="WP_089903102.1">
    <property type="nucleotide sequence ID" value="NZ_FOCI01000013.1"/>
</dbReference>
<feature type="chain" id="PRO_5011451696" description="AAA+ family ATPase" evidence="2">
    <location>
        <begin position="20"/>
        <end position="142"/>
    </location>
</feature>